<evidence type="ECO:0000256" key="2">
    <source>
        <dbReference type="ARBA" id="ARBA00022630"/>
    </source>
</evidence>
<dbReference type="Pfam" id="PF01494">
    <property type="entry name" value="FAD_binding_3"/>
    <property type="match status" value="1"/>
</dbReference>
<dbReference type="GO" id="GO:0071949">
    <property type="term" value="F:FAD binding"/>
    <property type="evidence" value="ECO:0007669"/>
    <property type="project" value="InterPro"/>
</dbReference>
<dbReference type="Gene3D" id="3.50.50.60">
    <property type="entry name" value="FAD/NAD(P)-binding domain"/>
    <property type="match status" value="1"/>
</dbReference>
<keyword evidence="3" id="KW-0274">FAD</keyword>
<evidence type="ECO:0000256" key="1">
    <source>
        <dbReference type="ARBA" id="ARBA00001974"/>
    </source>
</evidence>
<dbReference type="InterPro" id="IPR050641">
    <property type="entry name" value="RIFMO-like"/>
</dbReference>
<dbReference type="AlphaFoldDB" id="A0A094Q6W2"/>
<accession>A0A094Q6W2</accession>
<evidence type="ECO:0000259" key="4">
    <source>
        <dbReference type="Pfam" id="PF01494"/>
    </source>
</evidence>
<dbReference type="EMBL" id="JNSL01000034">
    <property type="protein sequence ID" value="KGA19152.1"/>
    <property type="molecule type" value="Genomic_DNA"/>
</dbReference>
<name>A0A094Q6W2_9ZZZZ</name>
<protein>
    <recommendedName>
        <fullName evidence="4">FAD-binding domain-containing protein</fullName>
    </recommendedName>
</protein>
<comment type="cofactor">
    <cofactor evidence="1">
        <name>FAD</name>
        <dbReference type="ChEBI" id="CHEBI:57692"/>
    </cofactor>
</comment>
<proteinExistence type="predicted"/>
<evidence type="ECO:0000313" key="5">
    <source>
        <dbReference type="EMBL" id="KGA19152.1"/>
    </source>
</evidence>
<dbReference type="GO" id="GO:0016709">
    <property type="term" value="F:oxidoreductase activity, acting on paired donors, with incorporation or reduction of molecular oxygen, NAD(P)H as one donor, and incorporation of one atom of oxygen"/>
    <property type="evidence" value="ECO:0007669"/>
    <property type="project" value="UniProtKB-ARBA"/>
</dbReference>
<sequence length="409" mass="44821">MLVADLDYQVVVVGAGPVGLVTALGLAKLGHSVLLLEQNSAEVPEQWRGSTIHPPTLEIFDGLGLAEEIINGAVKVEVLQYRDLEIPEVVNFDYQVLVGKVKFPFRLQFEQYKVLKLLRTKAAENPNIEIRYESKVLGISQDPKSVTLEISTKNREYKVVCGWLAAADGSHSSVRKSLGIELTGFTYPFPTTVVATPFAFEDHFPGLAPVTYWSGPTGRLSMIRTPDIWRIAMTTPLEGVDISSEDKGNITEPTADFKAAVSLLLRLIPGVTLADLQLKQYEVYRSHQRVAEQFSLGRVALAGDAAHLTTTNGGMGLNSGVQDAAALVIAIDEAIAKKSAEPIERYGIERKEFCESFLQPTTSANHKTVDNPDFDSRKMRLANLSSDANDPQIELEVVARASMLTKILK</sequence>
<gene>
    <name evidence="5" type="ORF">GM51_7170</name>
</gene>
<dbReference type="Gene3D" id="3.30.70.2450">
    <property type="match status" value="1"/>
</dbReference>
<dbReference type="PANTHER" id="PTHR43004:SF19">
    <property type="entry name" value="BINDING MONOOXYGENASE, PUTATIVE (JCVI)-RELATED"/>
    <property type="match status" value="1"/>
</dbReference>
<dbReference type="InterPro" id="IPR002938">
    <property type="entry name" value="FAD-bd"/>
</dbReference>
<organism evidence="5">
    <name type="scientific">freshwater metagenome</name>
    <dbReference type="NCBI Taxonomy" id="449393"/>
    <lineage>
        <taxon>unclassified sequences</taxon>
        <taxon>metagenomes</taxon>
        <taxon>ecological metagenomes</taxon>
    </lineage>
</organism>
<keyword evidence="2" id="KW-0285">Flavoprotein</keyword>
<dbReference type="SUPFAM" id="SSF51905">
    <property type="entry name" value="FAD/NAD(P)-binding domain"/>
    <property type="match status" value="1"/>
</dbReference>
<comment type="caution">
    <text evidence="5">The sequence shown here is derived from an EMBL/GenBank/DDBJ whole genome shotgun (WGS) entry which is preliminary data.</text>
</comment>
<dbReference type="PRINTS" id="PR00420">
    <property type="entry name" value="RNGMNOXGNASE"/>
</dbReference>
<reference evidence="5" key="1">
    <citation type="submission" date="2014-06" db="EMBL/GenBank/DDBJ databases">
        <title>Key roles for freshwater Actinobacteria revealed by deep metagenomic sequencing.</title>
        <authorList>
            <person name="Ghai R."/>
            <person name="Mizuno C.M."/>
            <person name="Picazo A."/>
            <person name="Camacho A."/>
            <person name="Rodriguez-Valera F."/>
        </authorList>
    </citation>
    <scope>NUCLEOTIDE SEQUENCE</scope>
</reference>
<dbReference type="InterPro" id="IPR036188">
    <property type="entry name" value="FAD/NAD-bd_sf"/>
</dbReference>
<evidence type="ECO:0000256" key="3">
    <source>
        <dbReference type="ARBA" id="ARBA00022827"/>
    </source>
</evidence>
<feature type="domain" description="FAD-binding" evidence="4">
    <location>
        <begin position="7"/>
        <end position="358"/>
    </location>
</feature>
<dbReference type="PANTHER" id="PTHR43004">
    <property type="entry name" value="TRK SYSTEM POTASSIUM UPTAKE PROTEIN"/>
    <property type="match status" value="1"/>
</dbReference>